<keyword evidence="2" id="KW-0503">Monooxygenase</keyword>
<reference evidence="2 3" key="1">
    <citation type="submission" date="2017-06" db="EMBL/GenBank/DDBJ databases">
        <title>Complete genome sequence of Nitrospirillum amazonense strain CBAmC, an endophytic nitrogen-fixing and plant growth-promoting bacterium, isolated from sugarcane.</title>
        <authorList>
            <person name="Schwab S."/>
            <person name="dos Santos Teixeira K.R."/>
            <person name="Simoes Araujo J.L."/>
            <person name="Soares Vidal M."/>
            <person name="Borges de Freitas H.R."/>
            <person name="Rivello Crivelaro A.L."/>
            <person name="Bueno de Camargo Nunes A."/>
            <person name="dos Santos C.M."/>
            <person name="Palmeira da Silva Rosa D."/>
            <person name="da Silva Padilha D."/>
            <person name="da Silva E."/>
            <person name="Araujo Terra L."/>
            <person name="Soares Mendes V."/>
            <person name="Farinelli L."/>
            <person name="Magalhaes Cruz L."/>
            <person name="Baldani J.I."/>
        </authorList>
    </citation>
    <scope>NUCLEOTIDE SEQUENCE [LARGE SCALE GENOMIC DNA]</scope>
    <source>
        <strain evidence="2 3">CBAmC</strain>
    </source>
</reference>
<dbReference type="InterPro" id="IPR011008">
    <property type="entry name" value="Dimeric_a/b-barrel"/>
</dbReference>
<dbReference type="AlphaFoldDB" id="A0A248JMH2"/>
<evidence type="ECO:0000259" key="1">
    <source>
        <dbReference type="PROSITE" id="PS51725"/>
    </source>
</evidence>
<evidence type="ECO:0000313" key="3">
    <source>
        <dbReference type="Proteomes" id="UP000197153"/>
    </source>
</evidence>
<organism evidence="2 3">
    <name type="scientific">Nitrospirillum viridazoti CBAmc</name>
    <dbReference type="NCBI Taxonomy" id="1441467"/>
    <lineage>
        <taxon>Bacteria</taxon>
        <taxon>Pseudomonadati</taxon>
        <taxon>Pseudomonadota</taxon>
        <taxon>Alphaproteobacteria</taxon>
        <taxon>Rhodospirillales</taxon>
        <taxon>Azospirillaceae</taxon>
        <taxon>Nitrospirillum</taxon>
        <taxon>Nitrospirillum viridazoti</taxon>
    </lineage>
</organism>
<dbReference type="Gene3D" id="3.30.70.100">
    <property type="match status" value="1"/>
</dbReference>
<feature type="domain" description="ABM" evidence="1">
    <location>
        <begin position="2"/>
        <end position="91"/>
    </location>
</feature>
<proteinExistence type="predicted"/>
<keyword evidence="2" id="KW-0560">Oxidoreductase</keyword>
<keyword evidence="3" id="KW-1185">Reference proteome</keyword>
<protein>
    <submittedName>
        <fullName evidence="2">Antibiotic biosynthesis monooxygenase</fullName>
    </submittedName>
</protein>
<dbReference type="InterPro" id="IPR050744">
    <property type="entry name" value="AI-2_Isomerase_LsrG"/>
</dbReference>
<dbReference type="GO" id="GO:0004497">
    <property type="term" value="F:monooxygenase activity"/>
    <property type="evidence" value="ECO:0007669"/>
    <property type="project" value="UniProtKB-KW"/>
</dbReference>
<gene>
    <name evidence="2" type="ORF">Y958_00350</name>
</gene>
<dbReference type="PANTHER" id="PTHR33336:SF3">
    <property type="entry name" value="ABM DOMAIN-CONTAINING PROTEIN"/>
    <property type="match status" value="1"/>
</dbReference>
<dbReference type="EMBL" id="CP022110">
    <property type="protein sequence ID" value="ASG19444.1"/>
    <property type="molecule type" value="Genomic_DNA"/>
</dbReference>
<name>A0A248JMH2_9PROT</name>
<dbReference type="PANTHER" id="PTHR33336">
    <property type="entry name" value="QUINOL MONOOXYGENASE YGIN-RELATED"/>
    <property type="match status" value="1"/>
</dbReference>
<dbReference type="PROSITE" id="PS51725">
    <property type="entry name" value="ABM"/>
    <property type="match status" value="1"/>
</dbReference>
<accession>A0A248JMH2</accession>
<dbReference type="SUPFAM" id="SSF54909">
    <property type="entry name" value="Dimeric alpha+beta barrel"/>
    <property type="match status" value="1"/>
</dbReference>
<dbReference type="RefSeq" id="WP_088870455.1">
    <property type="nucleotide sequence ID" value="NZ_CP022110.1"/>
</dbReference>
<dbReference type="Pfam" id="PF03992">
    <property type="entry name" value="ABM"/>
    <property type="match status" value="1"/>
</dbReference>
<evidence type="ECO:0000313" key="2">
    <source>
        <dbReference type="EMBL" id="ASG19444.1"/>
    </source>
</evidence>
<dbReference type="Proteomes" id="UP000197153">
    <property type="component" value="Chromosome 1"/>
</dbReference>
<dbReference type="KEGG" id="nao:Y958_00350"/>
<dbReference type="InterPro" id="IPR007138">
    <property type="entry name" value="ABM_dom"/>
</dbReference>
<sequence length="98" mass="11352">MIAQLIRLEVAPELREQALALQQVNVEQTRLEPGCRRFDFAAAKDEPGVYYVWEVFDDQAALAAHYAGAYFQAWRTWMLAQPEGKVVRTRFPIDPLWL</sequence>